<proteinExistence type="inferred from homology"/>
<dbReference type="Pfam" id="PF00400">
    <property type="entry name" value="WD40"/>
    <property type="match status" value="2"/>
</dbReference>
<dbReference type="PRINTS" id="PR00320">
    <property type="entry name" value="GPROTEINBRPT"/>
</dbReference>
<keyword evidence="12" id="KW-1185">Reference proteome</keyword>
<dbReference type="Proteomes" id="UP000494040">
    <property type="component" value="Unassembled WGS sequence"/>
</dbReference>
<dbReference type="SMART" id="SM00320">
    <property type="entry name" value="WD40"/>
    <property type="match status" value="6"/>
</dbReference>
<evidence type="ECO:0000313" key="11">
    <source>
        <dbReference type="EnsemblMetazoa" id="XP_014253133.1"/>
    </source>
</evidence>
<reference evidence="11" key="1">
    <citation type="submission" date="2022-01" db="UniProtKB">
        <authorList>
            <consortium name="EnsemblMetazoa"/>
        </authorList>
    </citation>
    <scope>IDENTIFICATION</scope>
</reference>
<feature type="repeat" description="WD" evidence="8">
    <location>
        <begin position="373"/>
        <end position="407"/>
    </location>
</feature>
<feature type="repeat" description="WD" evidence="8">
    <location>
        <begin position="459"/>
        <end position="500"/>
    </location>
</feature>
<keyword evidence="4" id="KW-0677">Repeat</keyword>
<organism evidence="11 12">
    <name type="scientific">Cimex lectularius</name>
    <name type="common">Bed bug</name>
    <name type="synonym">Acanthia lectularia</name>
    <dbReference type="NCBI Taxonomy" id="79782"/>
    <lineage>
        <taxon>Eukaryota</taxon>
        <taxon>Metazoa</taxon>
        <taxon>Ecdysozoa</taxon>
        <taxon>Arthropoda</taxon>
        <taxon>Hexapoda</taxon>
        <taxon>Insecta</taxon>
        <taxon>Pterygota</taxon>
        <taxon>Neoptera</taxon>
        <taxon>Paraneoptera</taxon>
        <taxon>Hemiptera</taxon>
        <taxon>Heteroptera</taxon>
        <taxon>Panheteroptera</taxon>
        <taxon>Cimicomorpha</taxon>
        <taxon>Cimicidae</taxon>
        <taxon>Cimex</taxon>
    </lineage>
</organism>
<feature type="repeat" description="WD" evidence="8">
    <location>
        <begin position="501"/>
        <end position="542"/>
    </location>
</feature>
<sequence>MELLKPDRVTESVLSYFQNRGYLHENSNYTHPLTVTQEESSRYDDALRACSKKNSISYTTTVRDIAQAEYQFSLLKSWVRSLREHQVRVELTQLIMPILCHLYLDSLALHSKASCAKFLKKMLPPMNNDWLPLVEQLLTVHNSEDLASHPQVWYFRHCKCDLKLSPCSISALRTFLTKNSLHILIPPLHSYFDVTILTEDVLNNETDTDEETSKSTVETIYGDGFYVPYKDKTMEELLREINNKRMQSTPPPPLLVYRGHKAEGIVCGRVSSEGRLAATGDHKSQVRVWGLGETKLMPKLHPSYFSSVQLAVDTKLIDESLAQIEKQNWFLRGHSDTVYDLSFISDTEFLVSVSFDTTMRLWSLNDFSCTAVYRGHSSPIWGVAISPISNYVATASQDKTARVWSLEMTYPLRIMAGHLNDVTCVKFHPNGSYIATGSVDKTVRLWSVTDGNMVRVMGGLQNQGAVYSLAFSPNGQYLASGGDDKSVWIWDIATGSVLFQLAGQEKRVVSVDWSHDGSTVAAACYDGVVLLWSLDNEQACTGDITSKTYHTKCSTLLSLQYSQKNTLVAVGVQK</sequence>
<dbReference type="Gene3D" id="1.25.40.500">
    <property type="entry name" value="TFIID subunit TAF5, NTD2 domain"/>
    <property type="match status" value="1"/>
</dbReference>
<dbReference type="OrthoDB" id="10266330at2759"/>
<dbReference type="GO" id="GO:0005669">
    <property type="term" value="C:transcription factor TFIID complex"/>
    <property type="evidence" value="ECO:0007669"/>
    <property type="project" value="TreeGrafter"/>
</dbReference>
<dbReference type="PANTHER" id="PTHR19879:SF1">
    <property type="entry name" value="CANNONBALL-RELATED"/>
    <property type="match status" value="1"/>
</dbReference>
<dbReference type="PROSITE" id="PS00678">
    <property type="entry name" value="WD_REPEATS_1"/>
    <property type="match status" value="1"/>
</dbReference>
<dbReference type="RefSeq" id="XP_014253133.1">
    <property type="nucleotide sequence ID" value="XM_014397647.2"/>
</dbReference>
<dbReference type="PROSITE" id="PS50294">
    <property type="entry name" value="WD_REPEATS_REGION"/>
    <property type="match status" value="5"/>
</dbReference>
<evidence type="ECO:0000313" key="12">
    <source>
        <dbReference type="Proteomes" id="UP000494040"/>
    </source>
</evidence>
<evidence type="ECO:0000259" key="9">
    <source>
        <dbReference type="Pfam" id="PF04494"/>
    </source>
</evidence>
<dbReference type="CDD" id="cd00200">
    <property type="entry name" value="WD40"/>
    <property type="match status" value="1"/>
</dbReference>
<dbReference type="InterPro" id="IPR037264">
    <property type="entry name" value="TFIID_NTD2_sf"/>
</dbReference>
<keyword evidence="3 8" id="KW-0853">WD repeat</keyword>
<dbReference type="SUPFAM" id="SSF160897">
    <property type="entry name" value="Taf5 N-terminal domain-like"/>
    <property type="match status" value="1"/>
</dbReference>
<dbReference type="InterPro" id="IPR036322">
    <property type="entry name" value="WD40_repeat_dom_sf"/>
</dbReference>
<dbReference type="GO" id="GO:0006367">
    <property type="term" value="P:transcription initiation at RNA polymerase II promoter"/>
    <property type="evidence" value="ECO:0007669"/>
    <property type="project" value="TreeGrafter"/>
</dbReference>
<dbReference type="InterPro" id="IPR001680">
    <property type="entry name" value="WD40_rpt"/>
</dbReference>
<dbReference type="KEGG" id="clec:106668677"/>
<comment type="similarity">
    <text evidence="2">Belongs to the WD repeat TAF5 family.</text>
</comment>
<name>A0A8I6RYC5_CIMLE</name>
<dbReference type="AlphaFoldDB" id="A0A8I6RYC5"/>
<feature type="domain" description="TFIID subunit TAF5 NTD2" evidence="9">
    <location>
        <begin position="66"/>
        <end position="182"/>
    </location>
</feature>
<dbReference type="Gene3D" id="2.130.10.10">
    <property type="entry name" value="YVTN repeat-like/Quinoprotein amine dehydrogenase"/>
    <property type="match status" value="2"/>
</dbReference>
<feature type="domain" description="EML-like second beta-propeller" evidence="10">
    <location>
        <begin position="380"/>
        <end position="547"/>
    </location>
</feature>
<dbReference type="EnsemblMetazoa" id="XM_014397647.2">
    <property type="protein sequence ID" value="XP_014253133.1"/>
    <property type="gene ID" value="LOC106668677"/>
</dbReference>
<evidence type="ECO:0000256" key="4">
    <source>
        <dbReference type="ARBA" id="ARBA00022737"/>
    </source>
</evidence>
<dbReference type="SUPFAM" id="SSF50978">
    <property type="entry name" value="WD40 repeat-like"/>
    <property type="match status" value="1"/>
</dbReference>
<dbReference type="InterPro" id="IPR055442">
    <property type="entry name" value="Beta-prop_EML-like_2nd"/>
</dbReference>
<dbReference type="InterPro" id="IPR020472">
    <property type="entry name" value="WD40_PAC1"/>
</dbReference>
<dbReference type="InterPro" id="IPR015943">
    <property type="entry name" value="WD40/YVTN_repeat-like_dom_sf"/>
</dbReference>
<evidence type="ECO:0000256" key="1">
    <source>
        <dbReference type="ARBA" id="ARBA00004123"/>
    </source>
</evidence>
<evidence type="ECO:0000256" key="7">
    <source>
        <dbReference type="ARBA" id="ARBA00023242"/>
    </source>
</evidence>
<dbReference type="PROSITE" id="PS50082">
    <property type="entry name" value="WD_REPEATS_2"/>
    <property type="match status" value="5"/>
</dbReference>
<dbReference type="InterPro" id="IPR007582">
    <property type="entry name" value="TFIID_NTD2"/>
</dbReference>
<keyword evidence="7" id="KW-0539">Nucleus</keyword>
<protein>
    <recommendedName>
        <fullName evidence="13">WD repeat-containing protein 55 homolog</fullName>
    </recommendedName>
</protein>
<evidence type="ECO:0008006" key="13">
    <source>
        <dbReference type="Google" id="ProtNLM"/>
    </source>
</evidence>
<dbReference type="PANTHER" id="PTHR19879">
    <property type="entry name" value="TRANSCRIPTION INITIATION FACTOR TFIID"/>
    <property type="match status" value="1"/>
</dbReference>
<dbReference type="GO" id="GO:0016251">
    <property type="term" value="F:RNA polymerase II general transcription initiation factor activity"/>
    <property type="evidence" value="ECO:0007669"/>
    <property type="project" value="TreeGrafter"/>
</dbReference>
<keyword evidence="6" id="KW-0804">Transcription</keyword>
<evidence type="ECO:0000256" key="2">
    <source>
        <dbReference type="ARBA" id="ARBA00009435"/>
    </source>
</evidence>
<dbReference type="GeneID" id="106668677"/>
<evidence type="ECO:0000256" key="5">
    <source>
        <dbReference type="ARBA" id="ARBA00023015"/>
    </source>
</evidence>
<feature type="repeat" description="WD" evidence="8">
    <location>
        <begin position="415"/>
        <end position="456"/>
    </location>
</feature>
<dbReference type="Pfam" id="PF23414">
    <property type="entry name" value="Beta-prop_EML_2"/>
    <property type="match status" value="1"/>
</dbReference>
<evidence type="ECO:0000256" key="3">
    <source>
        <dbReference type="ARBA" id="ARBA00022574"/>
    </source>
</evidence>
<evidence type="ECO:0000259" key="10">
    <source>
        <dbReference type="Pfam" id="PF23414"/>
    </source>
</evidence>
<dbReference type="InterPro" id="IPR019775">
    <property type="entry name" value="WD40_repeat_CS"/>
</dbReference>
<dbReference type="Pfam" id="PF04494">
    <property type="entry name" value="TFIID_NTD2"/>
    <property type="match status" value="1"/>
</dbReference>
<comment type="subcellular location">
    <subcellularLocation>
        <location evidence="1">Nucleus</location>
    </subcellularLocation>
</comment>
<accession>A0A8I6RYC5</accession>
<keyword evidence="5" id="KW-0805">Transcription regulation</keyword>
<feature type="repeat" description="WD" evidence="8">
    <location>
        <begin position="331"/>
        <end position="372"/>
    </location>
</feature>
<evidence type="ECO:0000256" key="6">
    <source>
        <dbReference type="ARBA" id="ARBA00023163"/>
    </source>
</evidence>
<evidence type="ECO:0000256" key="8">
    <source>
        <dbReference type="PROSITE-ProRule" id="PRU00221"/>
    </source>
</evidence>
<dbReference type="OMA" id="WDLASAN"/>